<evidence type="ECO:0000256" key="3">
    <source>
        <dbReference type="ARBA" id="ARBA00023054"/>
    </source>
</evidence>
<accession>A0AA95NA07</accession>
<protein>
    <recommendedName>
        <fullName evidence="5">Flagellar hook-associated protein 2</fullName>
        <shortName evidence="5">HAP2</shortName>
    </recommendedName>
    <alternativeName>
        <fullName evidence="5">Flagellar cap protein</fullName>
    </alternativeName>
</protein>
<sequence>MADINPTSMAQQLATAYTQSAQSLLDAQSKSSKATAAALSKLQGALQAFDGALKSLSTKPSLAQLSATLSNPAIANASVSASASAGSYPLFVEQTASSQQIAFQDLPAVPVAMGGSMAVQLGNGAAFNVDLNSADADGDGTLSQTEIARAINQAPNNAGLVTAMVMTAGGVTQLMLSSGVSGAAGGITLDTSGLNAGDLKTKLSGPSVELAPARDAVVWLGAQGSGVRMQQSSNSFTAISGVTLTLLQANKPGDVPVTLSVAKDDGATTANVKSFVDAWNGLEKTLDELTSVGSAKDGVAAAAFASDSGVRALRDRLGNLLRQSYGGLSLRELGISVDRNGALALDSARLNKTLAATPDALDKVFGSAAAGAASGLMGDLSKQVDQWTNLGSGQIKQRQSSVQSMQKAIGQRQARLDAQYQQSYQRYLKQFTQLQNLQSQLGDTSSMLAGLSV</sequence>
<feature type="domain" description="Flagellar hook-associated protein 2 C-terminal" evidence="7">
    <location>
        <begin position="225"/>
        <end position="441"/>
    </location>
</feature>
<gene>
    <name evidence="8" type="primary">fliD</name>
    <name evidence="8" type="ORF">PFX98_21270</name>
</gene>
<evidence type="ECO:0000256" key="4">
    <source>
        <dbReference type="ARBA" id="ARBA00023143"/>
    </source>
</evidence>
<dbReference type="GO" id="GO:0005576">
    <property type="term" value="C:extracellular region"/>
    <property type="evidence" value="ECO:0007669"/>
    <property type="project" value="UniProtKB-SubCell"/>
</dbReference>
<dbReference type="GO" id="GO:0007155">
    <property type="term" value="P:cell adhesion"/>
    <property type="evidence" value="ECO:0007669"/>
    <property type="project" value="InterPro"/>
</dbReference>
<keyword evidence="5" id="KW-0964">Secreted</keyword>
<keyword evidence="8" id="KW-0969">Cilium</keyword>
<dbReference type="GO" id="GO:0009421">
    <property type="term" value="C:bacterial-type flagellum filament cap"/>
    <property type="evidence" value="ECO:0007669"/>
    <property type="project" value="InterPro"/>
</dbReference>
<dbReference type="RefSeq" id="WP_285232482.1">
    <property type="nucleotide sequence ID" value="NZ_CP116346.1"/>
</dbReference>
<dbReference type="InterPro" id="IPR018247">
    <property type="entry name" value="EF_Hand_1_Ca_BS"/>
</dbReference>
<keyword evidence="3" id="KW-0175">Coiled coil</keyword>
<comment type="subunit">
    <text evidence="2 5">Homopentamer.</text>
</comment>
<comment type="function">
    <text evidence="5">Required for morphogenesis and for the elongation of the flagellar filament by facilitating polymerization of the flagellin monomers at the tip of growing filament. Forms a capping structure, which prevents flagellin subunits (transported through the central channel of the flagellum) from leaking out without polymerization at the distal end.</text>
</comment>
<comment type="subcellular location">
    <subcellularLocation>
        <location evidence="5">Secreted</location>
    </subcellularLocation>
    <subcellularLocation>
        <location evidence="5">Bacterial flagellum</location>
    </subcellularLocation>
</comment>
<evidence type="ECO:0000256" key="5">
    <source>
        <dbReference type="RuleBase" id="RU362066"/>
    </source>
</evidence>
<proteinExistence type="inferred from homology"/>
<keyword evidence="4 5" id="KW-0975">Bacterial flagellum</keyword>
<organism evidence="8 9">
    <name type="scientific">Paucibacter sediminis</name>
    <dbReference type="NCBI Taxonomy" id="3019553"/>
    <lineage>
        <taxon>Bacteria</taxon>
        <taxon>Pseudomonadati</taxon>
        <taxon>Pseudomonadota</taxon>
        <taxon>Betaproteobacteria</taxon>
        <taxon>Burkholderiales</taxon>
        <taxon>Sphaerotilaceae</taxon>
        <taxon>Roseateles</taxon>
    </lineage>
</organism>
<dbReference type="AlphaFoldDB" id="A0AA95NA07"/>
<evidence type="ECO:0000313" key="9">
    <source>
        <dbReference type="Proteomes" id="UP001177769"/>
    </source>
</evidence>
<dbReference type="Pfam" id="PF02465">
    <property type="entry name" value="FliD_N"/>
    <property type="match status" value="1"/>
</dbReference>
<keyword evidence="8" id="KW-0282">Flagellum</keyword>
<dbReference type="InterPro" id="IPR003481">
    <property type="entry name" value="FliD_N"/>
</dbReference>
<keyword evidence="9" id="KW-1185">Reference proteome</keyword>
<evidence type="ECO:0000256" key="2">
    <source>
        <dbReference type="ARBA" id="ARBA00011255"/>
    </source>
</evidence>
<name>A0AA95NA07_9BURK</name>
<feature type="domain" description="Flagellar hook-associated protein 2 N-terminal" evidence="6">
    <location>
        <begin position="4"/>
        <end position="99"/>
    </location>
</feature>
<dbReference type="PANTHER" id="PTHR30288:SF0">
    <property type="entry name" value="FLAGELLAR HOOK-ASSOCIATED PROTEIN 2"/>
    <property type="match status" value="1"/>
</dbReference>
<dbReference type="Pfam" id="PF07195">
    <property type="entry name" value="FliD_C"/>
    <property type="match status" value="1"/>
</dbReference>
<reference evidence="8" key="1">
    <citation type="submission" date="2023-01" db="EMBL/GenBank/DDBJ databases">
        <title>Whole genome sequence of Paucibacter sp. S2-9 isolated from pond sediment.</title>
        <authorList>
            <person name="Jung J.Y."/>
        </authorList>
    </citation>
    <scope>NUCLEOTIDE SEQUENCE</scope>
    <source>
        <strain evidence="8">S2-9</strain>
    </source>
</reference>
<comment type="similarity">
    <text evidence="1 5">Belongs to the FliD family.</text>
</comment>
<evidence type="ECO:0000259" key="7">
    <source>
        <dbReference type="Pfam" id="PF07195"/>
    </source>
</evidence>
<dbReference type="PROSITE" id="PS00018">
    <property type="entry name" value="EF_HAND_1"/>
    <property type="match status" value="1"/>
</dbReference>
<keyword evidence="8" id="KW-0966">Cell projection</keyword>
<dbReference type="GO" id="GO:0009424">
    <property type="term" value="C:bacterial-type flagellum hook"/>
    <property type="evidence" value="ECO:0007669"/>
    <property type="project" value="UniProtKB-UniRule"/>
</dbReference>
<dbReference type="EMBL" id="CP116346">
    <property type="protein sequence ID" value="WIT11400.1"/>
    <property type="molecule type" value="Genomic_DNA"/>
</dbReference>
<evidence type="ECO:0000256" key="1">
    <source>
        <dbReference type="ARBA" id="ARBA00009764"/>
    </source>
</evidence>
<dbReference type="KEGG" id="pais:PFX98_21270"/>
<dbReference type="PANTHER" id="PTHR30288">
    <property type="entry name" value="FLAGELLAR CAP/ASSEMBLY PROTEIN FLID"/>
    <property type="match status" value="1"/>
</dbReference>
<dbReference type="Proteomes" id="UP001177769">
    <property type="component" value="Chromosome"/>
</dbReference>
<dbReference type="InterPro" id="IPR010809">
    <property type="entry name" value="FliD_C"/>
</dbReference>
<dbReference type="InterPro" id="IPR040026">
    <property type="entry name" value="FliD"/>
</dbReference>
<evidence type="ECO:0000259" key="6">
    <source>
        <dbReference type="Pfam" id="PF02465"/>
    </source>
</evidence>
<evidence type="ECO:0000313" key="8">
    <source>
        <dbReference type="EMBL" id="WIT11400.1"/>
    </source>
</evidence>